<comment type="caution">
    <text evidence="1">The sequence shown here is derived from an EMBL/GenBank/DDBJ whole genome shotgun (WGS) entry which is preliminary data.</text>
</comment>
<sequence>MVSRHARTSFGKFILLWGLFVRPRVQERVEVLIQRL</sequence>
<reference evidence="1" key="1">
    <citation type="submission" date="2016-02" db="EMBL/GenBank/DDBJ databases">
        <title>Draft Genome Sequence of Sporotomaculum syntrophicum Strain FB, a Syntrophic Benzoate Degrader.</title>
        <authorList>
            <person name="Nobu M.K."/>
            <person name="Narihiro T."/>
            <person name="Qiu Y.-L."/>
            <person name="Ohashi A."/>
            <person name="Liu W.-T."/>
            <person name="Yuji S."/>
        </authorList>
    </citation>
    <scope>NUCLEOTIDE SEQUENCE</scope>
    <source>
        <strain evidence="1">FB</strain>
    </source>
</reference>
<name>A0A9D2WPK6_9FIRM</name>
<dbReference type="AlphaFoldDB" id="A0A9D2WPK6"/>
<dbReference type="Proteomes" id="UP000798488">
    <property type="component" value="Unassembled WGS sequence"/>
</dbReference>
<evidence type="ECO:0000313" key="2">
    <source>
        <dbReference type="Proteomes" id="UP000798488"/>
    </source>
</evidence>
<accession>A0A9D2WPK6</accession>
<organism evidence="1 2">
    <name type="scientific">Sporotomaculum syntrophicum</name>
    <dbReference type="NCBI Taxonomy" id="182264"/>
    <lineage>
        <taxon>Bacteria</taxon>
        <taxon>Bacillati</taxon>
        <taxon>Bacillota</taxon>
        <taxon>Clostridia</taxon>
        <taxon>Eubacteriales</taxon>
        <taxon>Desulfallaceae</taxon>
        <taxon>Sporotomaculum</taxon>
    </lineage>
</organism>
<protein>
    <submittedName>
        <fullName evidence="1">Uncharacterized protein</fullName>
    </submittedName>
</protein>
<gene>
    <name evidence="1" type="ORF">SPSYN_01149</name>
</gene>
<keyword evidence="2" id="KW-1185">Reference proteome</keyword>
<proteinExistence type="predicted"/>
<dbReference type="EMBL" id="LSRS01000003">
    <property type="protein sequence ID" value="KAF1085013.1"/>
    <property type="molecule type" value="Genomic_DNA"/>
</dbReference>
<evidence type="ECO:0000313" key="1">
    <source>
        <dbReference type="EMBL" id="KAF1085013.1"/>
    </source>
</evidence>